<dbReference type="CDD" id="cd12922">
    <property type="entry name" value="VKOR_5"/>
    <property type="match status" value="1"/>
</dbReference>
<dbReference type="Gene3D" id="1.20.1440.130">
    <property type="entry name" value="VKOR domain"/>
    <property type="match status" value="1"/>
</dbReference>
<proteinExistence type="inferred from homology"/>
<reference evidence="10 11" key="1">
    <citation type="submission" date="2017-11" db="EMBL/GenBank/DDBJ databases">
        <title>Infants hospitalized years apart are colonized by the same room-sourced microbial strains.</title>
        <authorList>
            <person name="Brooks B."/>
            <person name="Olm M.R."/>
            <person name="Firek B.A."/>
            <person name="Baker R."/>
            <person name="Thomas B.C."/>
            <person name="Morowitz M.J."/>
            <person name="Banfield J.F."/>
        </authorList>
    </citation>
    <scope>NUCLEOTIDE SEQUENCE [LARGE SCALE GENOMIC DNA]</scope>
    <source>
        <strain evidence="10">S2_012_000_R3_87</strain>
    </source>
</reference>
<keyword evidence="9" id="KW-0676">Redox-active center</keyword>
<comment type="subcellular location">
    <subcellularLocation>
        <location evidence="1">Membrane</location>
        <topology evidence="1">Multi-pass membrane protein</topology>
    </subcellularLocation>
</comment>
<dbReference type="Pfam" id="PF07884">
    <property type="entry name" value="VKOR"/>
    <property type="match status" value="1"/>
</dbReference>
<evidence type="ECO:0000256" key="7">
    <source>
        <dbReference type="ARBA" id="ARBA00023136"/>
    </source>
</evidence>
<name>A0A2W5D6M5_9CORY</name>
<evidence type="ECO:0000256" key="2">
    <source>
        <dbReference type="ARBA" id="ARBA00006214"/>
    </source>
</evidence>
<keyword evidence="3" id="KW-0812">Transmembrane</keyword>
<evidence type="ECO:0000313" key="11">
    <source>
        <dbReference type="Proteomes" id="UP000249451"/>
    </source>
</evidence>
<evidence type="ECO:0000256" key="4">
    <source>
        <dbReference type="ARBA" id="ARBA00022719"/>
    </source>
</evidence>
<evidence type="ECO:0000256" key="6">
    <source>
        <dbReference type="ARBA" id="ARBA00023002"/>
    </source>
</evidence>
<dbReference type="RefSeq" id="WP_148820096.1">
    <property type="nucleotide sequence ID" value="NZ_VSZJ01000001.1"/>
</dbReference>
<dbReference type="GO" id="GO:0016020">
    <property type="term" value="C:membrane"/>
    <property type="evidence" value="ECO:0007669"/>
    <property type="project" value="UniProtKB-SubCell"/>
</dbReference>
<keyword evidence="6" id="KW-0560">Oxidoreductase</keyword>
<evidence type="ECO:0000256" key="1">
    <source>
        <dbReference type="ARBA" id="ARBA00004141"/>
    </source>
</evidence>
<dbReference type="GO" id="GO:0048038">
    <property type="term" value="F:quinone binding"/>
    <property type="evidence" value="ECO:0007669"/>
    <property type="project" value="UniProtKB-KW"/>
</dbReference>
<dbReference type="SMART" id="SM00756">
    <property type="entry name" value="VKc"/>
    <property type="match status" value="1"/>
</dbReference>
<comment type="caution">
    <text evidence="10">The sequence shown here is derived from an EMBL/GenBank/DDBJ whole genome shotgun (WGS) entry which is preliminary data.</text>
</comment>
<dbReference type="InterPro" id="IPR041714">
    <property type="entry name" value="VKOR_Actinobacteria"/>
</dbReference>
<evidence type="ECO:0000256" key="3">
    <source>
        <dbReference type="ARBA" id="ARBA00022692"/>
    </source>
</evidence>
<dbReference type="Proteomes" id="UP000249451">
    <property type="component" value="Unassembled WGS sequence"/>
</dbReference>
<protein>
    <submittedName>
        <fullName evidence="10">Vitamin K epoxide reductase</fullName>
    </submittedName>
</protein>
<dbReference type="AlphaFoldDB" id="A0A2W5D6M5"/>
<evidence type="ECO:0000313" key="10">
    <source>
        <dbReference type="EMBL" id="PZP02916.1"/>
    </source>
</evidence>
<dbReference type="EMBL" id="QFNY01000023">
    <property type="protein sequence ID" value="PZP02916.1"/>
    <property type="molecule type" value="Genomic_DNA"/>
</dbReference>
<keyword evidence="4" id="KW-0874">Quinone</keyword>
<dbReference type="InterPro" id="IPR012932">
    <property type="entry name" value="VKOR"/>
</dbReference>
<accession>A0A2W5D6M5</accession>
<keyword evidence="7" id="KW-0472">Membrane</keyword>
<gene>
    <name evidence="10" type="ORF">DI609_01830</name>
</gene>
<keyword evidence="5" id="KW-1133">Transmembrane helix</keyword>
<keyword evidence="8" id="KW-1015">Disulfide bond</keyword>
<evidence type="ECO:0000256" key="5">
    <source>
        <dbReference type="ARBA" id="ARBA00022989"/>
    </source>
</evidence>
<sequence length="214" mass="22922">MSTASAEAKRSSVEPAEAGVESVTAKTRTIGASPAFGILMAVLGAVGLFFSGLIMQDKITLLSNPGYIPACTVNAIVSCTDVMASPQASAFGFANPYIGLVGFALVTFFGVSLAAGVRFPEWMWAGELLGLIFAVVFVHWLAYEAVFEIGALCIYCMAVWIVTLPLFLMTLVRFTRGRAHNRERATGHGVAQPVIVLIAWYLGFVVIIGSHFFF</sequence>
<dbReference type="GO" id="GO:0016491">
    <property type="term" value="F:oxidoreductase activity"/>
    <property type="evidence" value="ECO:0007669"/>
    <property type="project" value="UniProtKB-KW"/>
</dbReference>
<evidence type="ECO:0000256" key="8">
    <source>
        <dbReference type="ARBA" id="ARBA00023157"/>
    </source>
</evidence>
<organism evidence="10 11">
    <name type="scientific">Corynebacterium urealyticum</name>
    <dbReference type="NCBI Taxonomy" id="43771"/>
    <lineage>
        <taxon>Bacteria</taxon>
        <taxon>Bacillati</taxon>
        <taxon>Actinomycetota</taxon>
        <taxon>Actinomycetes</taxon>
        <taxon>Mycobacteriales</taxon>
        <taxon>Corynebacteriaceae</taxon>
        <taxon>Corynebacterium</taxon>
    </lineage>
</organism>
<dbReference type="InterPro" id="IPR038354">
    <property type="entry name" value="VKOR_sf"/>
</dbReference>
<evidence type="ECO:0000256" key="9">
    <source>
        <dbReference type="ARBA" id="ARBA00023284"/>
    </source>
</evidence>
<comment type="similarity">
    <text evidence="2">Belongs to the VKOR family.</text>
</comment>